<dbReference type="InterPro" id="IPR015797">
    <property type="entry name" value="NUDIX_hydrolase-like_dom_sf"/>
</dbReference>
<dbReference type="AlphaFoldDB" id="A0A4S3MDJ8"/>
<dbReference type="CDD" id="cd03424">
    <property type="entry name" value="NUDIX_ADPRase_Nudt5_UGPPase_Nudt14"/>
    <property type="match status" value="1"/>
</dbReference>
<sequence length="178" mass="19978">MAWKVLKDETVFEHAPFLRVRKEQVEVRPGQIIDDFYKIDLRPFALIIPFLENGKVLVIRQYKHGPGAEMLGFPAGYVDPGEPADLTASRELMEETGLQAERLIPMGAYVDNGNQTGSTGHYFAALNCRRVAEPAPGDLEEFAYEELTPDQIDAAMKAGQFSVIHHVAAWGLWLMHRP</sequence>
<feature type="domain" description="Nudix hydrolase" evidence="3">
    <location>
        <begin position="40"/>
        <end position="176"/>
    </location>
</feature>
<keyword evidence="5" id="KW-1185">Reference proteome</keyword>
<dbReference type="PROSITE" id="PS00893">
    <property type="entry name" value="NUDIX_BOX"/>
    <property type="match status" value="1"/>
</dbReference>
<organism evidence="4 5">
    <name type="scientific">Thalassobius vesicularis</name>
    <dbReference type="NCBI Taxonomy" id="1294297"/>
    <lineage>
        <taxon>Bacteria</taxon>
        <taxon>Pseudomonadati</taxon>
        <taxon>Pseudomonadota</taxon>
        <taxon>Alphaproteobacteria</taxon>
        <taxon>Rhodobacterales</taxon>
        <taxon>Roseobacteraceae</taxon>
        <taxon>Thalassovita</taxon>
    </lineage>
</organism>
<dbReference type="InterPro" id="IPR000086">
    <property type="entry name" value="NUDIX_hydrolase_dom"/>
</dbReference>
<evidence type="ECO:0000259" key="3">
    <source>
        <dbReference type="PROSITE" id="PS51462"/>
    </source>
</evidence>
<comment type="caution">
    <text evidence="4">The sequence shown here is derived from an EMBL/GenBank/DDBJ whole genome shotgun (WGS) entry which is preliminary data.</text>
</comment>
<name>A0A4S3MDJ8_9RHOB</name>
<evidence type="ECO:0000313" key="4">
    <source>
        <dbReference type="EMBL" id="THD76913.1"/>
    </source>
</evidence>
<dbReference type="PROSITE" id="PS51462">
    <property type="entry name" value="NUDIX"/>
    <property type="match status" value="1"/>
</dbReference>
<dbReference type="SUPFAM" id="SSF55811">
    <property type="entry name" value="Nudix"/>
    <property type="match status" value="1"/>
</dbReference>
<dbReference type="Gene3D" id="3.90.79.10">
    <property type="entry name" value="Nucleoside Triphosphate Pyrophosphohydrolase"/>
    <property type="match status" value="1"/>
</dbReference>
<reference evidence="4 5" key="1">
    <citation type="submission" date="2019-04" db="EMBL/GenBank/DDBJ databases">
        <title>Draft genome sequence of Youngimonas vesicularis.</title>
        <authorList>
            <person name="Hameed A."/>
        </authorList>
    </citation>
    <scope>NUCLEOTIDE SEQUENCE [LARGE SCALE GENOMIC DNA]</scope>
    <source>
        <strain evidence="4 5">CC-AMW-E</strain>
    </source>
</reference>
<dbReference type="InterPro" id="IPR020084">
    <property type="entry name" value="NUDIX_hydrolase_CS"/>
</dbReference>
<dbReference type="GO" id="GO:0016787">
    <property type="term" value="F:hydrolase activity"/>
    <property type="evidence" value="ECO:0007669"/>
    <property type="project" value="UniProtKB-KW"/>
</dbReference>
<dbReference type="Proteomes" id="UP000306113">
    <property type="component" value="Unassembled WGS sequence"/>
</dbReference>
<proteinExistence type="predicted"/>
<protein>
    <submittedName>
        <fullName evidence="4">NUDIX hydrolase</fullName>
    </submittedName>
</protein>
<comment type="cofactor">
    <cofactor evidence="1">
        <name>Mg(2+)</name>
        <dbReference type="ChEBI" id="CHEBI:18420"/>
    </cofactor>
</comment>
<dbReference type="Pfam" id="PF00293">
    <property type="entry name" value="NUDIX"/>
    <property type="match status" value="1"/>
</dbReference>
<gene>
    <name evidence="4" type="ORF">E7681_03465</name>
</gene>
<dbReference type="RefSeq" id="WP_136337857.1">
    <property type="nucleotide sequence ID" value="NZ_SSMD01000001.1"/>
</dbReference>
<keyword evidence="2 4" id="KW-0378">Hydrolase</keyword>
<evidence type="ECO:0000256" key="1">
    <source>
        <dbReference type="ARBA" id="ARBA00001946"/>
    </source>
</evidence>
<accession>A0A4S3MDJ8</accession>
<evidence type="ECO:0000256" key="2">
    <source>
        <dbReference type="ARBA" id="ARBA00022801"/>
    </source>
</evidence>
<dbReference type="OrthoDB" id="177518at2"/>
<evidence type="ECO:0000313" key="5">
    <source>
        <dbReference type="Proteomes" id="UP000306113"/>
    </source>
</evidence>
<dbReference type="EMBL" id="SSMD01000001">
    <property type="protein sequence ID" value="THD76913.1"/>
    <property type="molecule type" value="Genomic_DNA"/>
</dbReference>